<dbReference type="SMART" id="SM01007">
    <property type="entry name" value="Aldolase_II"/>
    <property type="match status" value="1"/>
</dbReference>
<dbReference type="RefSeq" id="XP_017270153.1">
    <property type="nucleotide sequence ID" value="XM_017414664.2"/>
</dbReference>
<evidence type="ECO:0000256" key="4">
    <source>
        <dbReference type="ARBA" id="ARBA00022475"/>
    </source>
</evidence>
<evidence type="ECO:0000256" key="3">
    <source>
        <dbReference type="ARBA" id="ARBA00006274"/>
    </source>
</evidence>
<dbReference type="Ensembl" id="ENSKMAT00000011510.1">
    <property type="protein sequence ID" value="ENSKMAP00000011334.1"/>
    <property type="gene ID" value="ENSKMAG00000008526.1"/>
</dbReference>
<evidence type="ECO:0000256" key="2">
    <source>
        <dbReference type="ARBA" id="ARBA00004413"/>
    </source>
</evidence>
<evidence type="ECO:0000256" key="10">
    <source>
        <dbReference type="ARBA" id="ARBA00023212"/>
    </source>
</evidence>
<dbReference type="SUPFAM" id="SSF53639">
    <property type="entry name" value="AraD/HMP-PK domain-like"/>
    <property type="match status" value="1"/>
</dbReference>
<feature type="compositionally biased region" description="Pro residues" evidence="11">
    <location>
        <begin position="513"/>
        <end position="531"/>
    </location>
</feature>
<sequence>MSKSPTPKGTPVQRSPSDGVPESLQSPQHSTPISGERKKRISSLLQSPSFREELDGLIQEQMKKGGSSSNLWALRQLADFMASHGSPAALPVSPSNMMMVMPINDLHGWEPGSLVKGERLMRCKLASTHRLFDLYGWAQIRQTCLTLRVSKEQEHFLVLPDGLAYSEVTGSSLVKVNLLGEVVEKGSTNLQVDTEKFSLHSAIYSARPDVRCLLHLHTPATAAVSAMKCGLMPLSHEALLVGDVAYYDYNGVMEEENDRVELQKSLGPTCKVLVLRNHGIVALGESVEEAFYTIYHIQAACQIQVSALCCSGGEHNLILLDRTIHKPAAAGTVGWAGSTFGPLHKSRTGEHEFEALMRTLDNLGYRTGYAYRFPVLLERTRTRREVEVPATVTAFHQFDDDGVHPALRQHPFAQRQQQERTRWLNTPNTYQKVSQEQASPGHQRTTWLKADEVTQAGSTAIKIENPNQFVPLYTNPQEVIETRNKIRQQNRQDMKTAGPQSQVLASVITDDSPPTPVSPPKDPPEPEPPNPFNELTDQALEEYRKEVQRKQDEGTNGEEVENDRESSPAASPTKGPAASHALISAEKAESDTPAIQNGGEEEKQATEELEKGMKALSTNDTSSTPTALPTKPQGNTPEGSPSKSPSKKKKKFKPPSFLKKSKKQKEKVET</sequence>
<evidence type="ECO:0000313" key="13">
    <source>
        <dbReference type="Ensembl" id="ENSKMAP00000011334.1"/>
    </source>
</evidence>
<dbReference type="CTD" id="119"/>
<dbReference type="STRING" id="37003.ENSKMAP00000011334"/>
<keyword evidence="5" id="KW-0963">Cytoplasm</keyword>
<dbReference type="GO" id="GO:0051016">
    <property type="term" value="P:barbed-end actin filament capping"/>
    <property type="evidence" value="ECO:0007669"/>
    <property type="project" value="TreeGrafter"/>
</dbReference>
<evidence type="ECO:0000256" key="6">
    <source>
        <dbReference type="ARBA" id="ARBA00022553"/>
    </source>
</evidence>
<keyword evidence="8" id="KW-0472">Membrane</keyword>
<feature type="compositionally biased region" description="Basic residues" evidence="11">
    <location>
        <begin position="645"/>
        <end position="670"/>
    </location>
</feature>
<dbReference type="AlphaFoldDB" id="A0A3Q3AIZ5"/>
<keyword evidence="10" id="KW-0206">Cytoskeleton</keyword>
<proteinExistence type="inferred from homology"/>
<feature type="compositionally biased region" description="Basic and acidic residues" evidence="11">
    <location>
        <begin position="541"/>
        <end position="553"/>
    </location>
</feature>
<evidence type="ECO:0000259" key="12">
    <source>
        <dbReference type="SMART" id="SM01007"/>
    </source>
</evidence>
<reference evidence="13" key="1">
    <citation type="submission" date="2025-08" db="UniProtKB">
        <authorList>
            <consortium name="Ensembl"/>
        </authorList>
    </citation>
    <scope>IDENTIFICATION</scope>
</reference>
<evidence type="ECO:0000256" key="11">
    <source>
        <dbReference type="SAM" id="MobiDB-lite"/>
    </source>
</evidence>
<dbReference type="OMA" id="TSGFCLH"/>
<dbReference type="GO" id="GO:0005856">
    <property type="term" value="C:cytoskeleton"/>
    <property type="evidence" value="ECO:0007669"/>
    <property type="project" value="UniProtKB-SubCell"/>
</dbReference>
<feature type="compositionally biased region" description="Polar residues" evidence="11">
    <location>
        <begin position="23"/>
        <end position="33"/>
    </location>
</feature>
<protein>
    <submittedName>
        <fullName evidence="13">Adducin 2 (beta)</fullName>
    </submittedName>
</protein>
<dbReference type="GeneID" id="108234990"/>
<feature type="compositionally biased region" description="Basic and acidic residues" evidence="11">
    <location>
        <begin position="600"/>
        <end position="613"/>
    </location>
</feature>
<dbReference type="PANTHER" id="PTHR10672">
    <property type="entry name" value="ADDUCIN"/>
    <property type="match status" value="1"/>
</dbReference>
<accession>A0A3Q3AIZ5</accession>
<dbReference type="PANTHER" id="PTHR10672:SF6">
    <property type="entry name" value="BETA-ADDUCIN"/>
    <property type="match status" value="1"/>
</dbReference>
<reference evidence="13" key="2">
    <citation type="submission" date="2025-09" db="UniProtKB">
        <authorList>
            <consortium name="Ensembl"/>
        </authorList>
    </citation>
    <scope>IDENTIFICATION</scope>
</reference>
<dbReference type="InterPro" id="IPR001303">
    <property type="entry name" value="Aldolase_II/adducin_N"/>
</dbReference>
<evidence type="ECO:0000256" key="7">
    <source>
        <dbReference type="ARBA" id="ARBA00022860"/>
    </source>
</evidence>
<dbReference type="GO" id="GO:0005516">
    <property type="term" value="F:calmodulin binding"/>
    <property type="evidence" value="ECO:0007669"/>
    <property type="project" value="UniProtKB-KW"/>
</dbReference>
<keyword evidence="6" id="KW-0597">Phosphoprotein</keyword>
<keyword evidence="4" id="KW-1003">Cell membrane</keyword>
<feature type="region of interest" description="Disordered" evidence="11">
    <location>
        <begin position="507"/>
        <end position="670"/>
    </location>
</feature>
<dbReference type="OrthoDB" id="3238794at2759"/>
<evidence type="ECO:0000256" key="9">
    <source>
        <dbReference type="ARBA" id="ARBA00023203"/>
    </source>
</evidence>
<comment type="subcellular location">
    <subcellularLocation>
        <location evidence="2">Cell membrane</location>
        <topology evidence="2">Peripheral membrane protein</topology>
        <orientation evidence="2">Cytoplasmic side</orientation>
    </subcellularLocation>
    <subcellularLocation>
        <location evidence="1">Cytoplasm</location>
        <location evidence="1">Cytoskeleton</location>
    </subcellularLocation>
</comment>
<name>A0A3Q3AIZ5_KRYMA</name>
<dbReference type="GO" id="GO:0005886">
    <property type="term" value="C:plasma membrane"/>
    <property type="evidence" value="ECO:0007669"/>
    <property type="project" value="UniProtKB-SubCell"/>
</dbReference>
<keyword evidence="14" id="KW-1185">Reference proteome</keyword>
<feature type="compositionally biased region" description="Polar residues" evidence="11">
    <location>
        <begin position="1"/>
        <end position="16"/>
    </location>
</feature>
<dbReference type="FunFam" id="3.40.225.10:FF:000004">
    <property type="entry name" value="gamma-adducin isoform X1"/>
    <property type="match status" value="1"/>
</dbReference>
<keyword evidence="7" id="KW-0112">Calmodulin-binding</keyword>
<evidence type="ECO:0000256" key="1">
    <source>
        <dbReference type="ARBA" id="ARBA00004245"/>
    </source>
</evidence>
<feature type="compositionally biased region" description="Polar residues" evidence="11">
    <location>
        <begin position="616"/>
        <end position="639"/>
    </location>
</feature>
<evidence type="ECO:0000256" key="5">
    <source>
        <dbReference type="ARBA" id="ARBA00022490"/>
    </source>
</evidence>
<dbReference type="InterPro" id="IPR051017">
    <property type="entry name" value="Aldolase-II_Adducin_sf"/>
</dbReference>
<comment type="similarity">
    <text evidence="3">Belongs to the aldolase class II family. Adducin subfamily.</text>
</comment>
<feature type="domain" description="Class II aldolase/adducin N-terminal" evidence="12">
    <location>
        <begin position="123"/>
        <end position="305"/>
    </location>
</feature>
<evidence type="ECO:0000256" key="8">
    <source>
        <dbReference type="ARBA" id="ARBA00023136"/>
    </source>
</evidence>
<keyword evidence="9" id="KW-0009">Actin-binding</keyword>
<evidence type="ECO:0000313" key="14">
    <source>
        <dbReference type="Proteomes" id="UP000264800"/>
    </source>
</evidence>
<dbReference type="GeneTree" id="ENSGT00940000159299"/>
<dbReference type="Proteomes" id="UP000264800">
    <property type="component" value="Unplaced"/>
</dbReference>
<organism evidence="13 14">
    <name type="scientific">Kryptolebias marmoratus</name>
    <name type="common">Mangrove killifish</name>
    <name type="synonym">Rivulus marmoratus</name>
    <dbReference type="NCBI Taxonomy" id="37003"/>
    <lineage>
        <taxon>Eukaryota</taxon>
        <taxon>Metazoa</taxon>
        <taxon>Chordata</taxon>
        <taxon>Craniata</taxon>
        <taxon>Vertebrata</taxon>
        <taxon>Euteleostomi</taxon>
        <taxon>Actinopterygii</taxon>
        <taxon>Neopterygii</taxon>
        <taxon>Teleostei</taxon>
        <taxon>Neoteleostei</taxon>
        <taxon>Acanthomorphata</taxon>
        <taxon>Ovalentaria</taxon>
        <taxon>Atherinomorphae</taxon>
        <taxon>Cyprinodontiformes</taxon>
        <taxon>Rivulidae</taxon>
        <taxon>Kryptolebias</taxon>
    </lineage>
</organism>
<dbReference type="Gene3D" id="3.40.225.10">
    <property type="entry name" value="Class II aldolase/adducin N-terminal domain"/>
    <property type="match status" value="1"/>
</dbReference>
<dbReference type="GO" id="GO:0051015">
    <property type="term" value="F:actin filament binding"/>
    <property type="evidence" value="ECO:0007669"/>
    <property type="project" value="TreeGrafter"/>
</dbReference>
<dbReference type="InterPro" id="IPR036409">
    <property type="entry name" value="Aldolase_II/adducin_N_sf"/>
</dbReference>
<feature type="region of interest" description="Disordered" evidence="11">
    <location>
        <begin position="1"/>
        <end position="42"/>
    </location>
</feature>
<dbReference type="Pfam" id="PF00596">
    <property type="entry name" value="Aldolase_II"/>
    <property type="match status" value="1"/>
</dbReference>
<dbReference type="GO" id="GO:0014069">
    <property type="term" value="C:postsynaptic density"/>
    <property type="evidence" value="ECO:0007669"/>
    <property type="project" value="TreeGrafter"/>
</dbReference>